<proteinExistence type="predicted"/>
<protein>
    <recommendedName>
        <fullName evidence="3">DDE Tnp4 domain-containing protein</fullName>
    </recommendedName>
</protein>
<accession>A0AAV3R5P1</accession>
<evidence type="ECO:0008006" key="3">
    <source>
        <dbReference type="Google" id="ProtNLM"/>
    </source>
</evidence>
<dbReference type="EMBL" id="BAABME010040379">
    <property type="protein sequence ID" value="GAA0170526.1"/>
    <property type="molecule type" value="Genomic_DNA"/>
</dbReference>
<name>A0AAV3R5P1_LITER</name>
<comment type="caution">
    <text evidence="1">The sequence shown here is derived from an EMBL/GenBank/DDBJ whole genome shotgun (WGS) entry which is preliminary data.</text>
</comment>
<sequence>MTCAHGVGNRIIQKIFNYPGETVHRHFHRVLVAMNKLAIDVIKPHPNYNDGVGYHKTRNERYLSFFKDCIGTIDGTHVAARLPRRQEITYFGRKGYAT</sequence>
<organism evidence="1 2">
    <name type="scientific">Lithospermum erythrorhizon</name>
    <name type="common">Purple gromwell</name>
    <name type="synonym">Lithospermum officinale var. erythrorhizon</name>
    <dbReference type="NCBI Taxonomy" id="34254"/>
    <lineage>
        <taxon>Eukaryota</taxon>
        <taxon>Viridiplantae</taxon>
        <taxon>Streptophyta</taxon>
        <taxon>Embryophyta</taxon>
        <taxon>Tracheophyta</taxon>
        <taxon>Spermatophyta</taxon>
        <taxon>Magnoliopsida</taxon>
        <taxon>eudicotyledons</taxon>
        <taxon>Gunneridae</taxon>
        <taxon>Pentapetalae</taxon>
        <taxon>asterids</taxon>
        <taxon>lamiids</taxon>
        <taxon>Boraginales</taxon>
        <taxon>Boraginaceae</taxon>
        <taxon>Boraginoideae</taxon>
        <taxon>Lithospermeae</taxon>
        <taxon>Lithospermum</taxon>
    </lineage>
</organism>
<gene>
    <name evidence="1" type="ORF">LIER_43878</name>
</gene>
<evidence type="ECO:0000313" key="1">
    <source>
        <dbReference type="EMBL" id="GAA0170526.1"/>
    </source>
</evidence>
<reference evidence="1 2" key="1">
    <citation type="submission" date="2024-01" db="EMBL/GenBank/DDBJ databases">
        <title>The complete chloroplast genome sequence of Lithospermum erythrorhizon: insights into the phylogenetic relationship among Boraginaceae species and the maternal lineages of purple gromwells.</title>
        <authorList>
            <person name="Okada T."/>
            <person name="Watanabe K."/>
        </authorList>
    </citation>
    <scope>NUCLEOTIDE SEQUENCE [LARGE SCALE GENOMIC DNA]</scope>
</reference>
<dbReference type="PANTHER" id="PTHR22930">
    <property type="match status" value="1"/>
</dbReference>
<evidence type="ECO:0000313" key="2">
    <source>
        <dbReference type="Proteomes" id="UP001454036"/>
    </source>
</evidence>
<dbReference type="InterPro" id="IPR045249">
    <property type="entry name" value="HARBI1-like"/>
</dbReference>
<dbReference type="PANTHER" id="PTHR22930:SF221">
    <property type="entry name" value="NUCLEASE HARBI1"/>
    <property type="match status" value="1"/>
</dbReference>
<dbReference type="AlphaFoldDB" id="A0AAV3R5P1"/>
<keyword evidence="2" id="KW-1185">Reference proteome</keyword>
<dbReference type="Proteomes" id="UP001454036">
    <property type="component" value="Unassembled WGS sequence"/>
</dbReference>